<accession>A0ABU4SGU4</accession>
<dbReference type="Proteomes" id="UP001271640">
    <property type="component" value="Unassembled WGS sequence"/>
</dbReference>
<keyword evidence="2" id="KW-0378">Hydrolase</keyword>
<evidence type="ECO:0000313" key="2">
    <source>
        <dbReference type="EMBL" id="MDX7997878.1"/>
    </source>
</evidence>
<protein>
    <submittedName>
        <fullName evidence="2">Alpha/beta hydrolase</fullName>
    </submittedName>
</protein>
<feature type="domain" description="Dienelactone hydrolase" evidence="1">
    <location>
        <begin position="243"/>
        <end position="316"/>
    </location>
</feature>
<dbReference type="InterPro" id="IPR002925">
    <property type="entry name" value="Dienelactn_hydro"/>
</dbReference>
<name>A0ABU4SGU4_9GAMM</name>
<comment type="caution">
    <text evidence="2">The sequence shown here is derived from an EMBL/GenBank/DDBJ whole genome shotgun (WGS) entry which is preliminary data.</text>
</comment>
<gene>
    <name evidence="2" type="ORF">FE394_01355</name>
</gene>
<dbReference type="PANTHER" id="PTHR43265">
    <property type="entry name" value="ESTERASE ESTD"/>
    <property type="match status" value="1"/>
</dbReference>
<dbReference type="SUPFAM" id="SSF53474">
    <property type="entry name" value="alpha/beta-Hydrolases"/>
    <property type="match status" value="1"/>
</dbReference>
<dbReference type="Gene3D" id="3.40.50.1820">
    <property type="entry name" value="alpha/beta hydrolase"/>
    <property type="match status" value="1"/>
</dbReference>
<keyword evidence="3" id="KW-1185">Reference proteome</keyword>
<sequence>MCFIIHLNENYHMIKYIFILSLLSLSFSAKSVGDFYTHTLTSDDKKDITYYLFQRNNGKSKNLLVLIQGSDCKSAIRNKNMIKKFGQVIPESDLLLVEKYGLNANTSNQDDVAIEYDNCPKIYMLNDSPKKRVSDYITAISLLKKNYKKVILIGGSEGAIIANLVTANSDVSDVTISMNAGGRYFSDDVIYSTIKNYKGTKVDDEVRNVNKMFALIKEDKLPDDSIIDTHGIRWWKESLSIDNQSVISSIQSPILIIQNMNDINVNVDSFDKMRHKINKPNITFMTYEGLDHFFNNREKEDKSSVVIEDIKKWFKQLH</sequence>
<dbReference type="Pfam" id="PF01738">
    <property type="entry name" value="DLH"/>
    <property type="match status" value="1"/>
</dbReference>
<proteinExistence type="predicted"/>
<dbReference type="EMBL" id="VCDP01000004">
    <property type="protein sequence ID" value="MDX7997878.1"/>
    <property type="molecule type" value="Genomic_DNA"/>
</dbReference>
<dbReference type="InterPro" id="IPR053145">
    <property type="entry name" value="AB_hydrolase_Est10"/>
</dbReference>
<dbReference type="GO" id="GO:0016787">
    <property type="term" value="F:hydrolase activity"/>
    <property type="evidence" value="ECO:0007669"/>
    <property type="project" value="UniProtKB-KW"/>
</dbReference>
<dbReference type="InterPro" id="IPR029058">
    <property type="entry name" value="AB_hydrolase_fold"/>
</dbReference>
<evidence type="ECO:0000313" key="3">
    <source>
        <dbReference type="Proteomes" id="UP001271640"/>
    </source>
</evidence>
<reference evidence="3" key="1">
    <citation type="journal article" date="2024" name="Toxins">
        <title>Genome Sequence Analysis of Native Xenorhabdus Strains Isolated from Entomopathogenic Nematodes in Argentina.</title>
        <authorList>
            <person name="Palma L."/>
            <person name="Frizzo L."/>
            <person name="Kaiser S."/>
            <person name="Berry C."/>
            <person name="Caballero P."/>
            <person name="Bode H.B."/>
            <person name="Del Valle E.E."/>
        </authorList>
    </citation>
    <scope>NUCLEOTIDE SEQUENCE [LARGE SCALE GENOMIC DNA]</scope>
    <source>
        <strain evidence="3">Reich</strain>
    </source>
</reference>
<dbReference type="PANTHER" id="PTHR43265:SF1">
    <property type="entry name" value="ESTERASE ESTD"/>
    <property type="match status" value="1"/>
</dbReference>
<evidence type="ECO:0000259" key="1">
    <source>
        <dbReference type="Pfam" id="PF01738"/>
    </source>
</evidence>
<organism evidence="2 3">
    <name type="scientific">Xenorhabdus littoralis</name>
    <dbReference type="NCBI Taxonomy" id="2582835"/>
    <lineage>
        <taxon>Bacteria</taxon>
        <taxon>Pseudomonadati</taxon>
        <taxon>Pseudomonadota</taxon>
        <taxon>Gammaproteobacteria</taxon>
        <taxon>Enterobacterales</taxon>
        <taxon>Morganellaceae</taxon>
        <taxon>Xenorhabdus</taxon>
    </lineage>
</organism>